<dbReference type="Pfam" id="PF12796">
    <property type="entry name" value="Ank_2"/>
    <property type="match status" value="2"/>
</dbReference>
<feature type="transmembrane region" description="Helical" evidence="8">
    <location>
        <begin position="421"/>
        <end position="439"/>
    </location>
</feature>
<dbReference type="SUPFAM" id="SSF48403">
    <property type="entry name" value="Ankyrin repeat"/>
    <property type="match status" value="1"/>
</dbReference>
<evidence type="ECO:0000256" key="9">
    <source>
        <dbReference type="SAM" id="MobiDB-lite"/>
    </source>
</evidence>
<feature type="transmembrane region" description="Helical" evidence="8">
    <location>
        <begin position="335"/>
        <end position="354"/>
    </location>
</feature>
<feature type="transmembrane region" description="Helical" evidence="8">
    <location>
        <begin position="390"/>
        <end position="415"/>
    </location>
</feature>
<dbReference type="EC" id="2.3.1.225" evidence="8"/>
<keyword evidence="3" id="KW-0677">Repeat</keyword>
<comment type="similarity">
    <text evidence="8">Belongs to the DHHC palmitoyltransferase family.</text>
</comment>
<dbReference type="Pfam" id="PF01529">
    <property type="entry name" value="DHHC"/>
    <property type="match status" value="1"/>
</dbReference>
<dbReference type="PROSITE" id="PS50216">
    <property type="entry name" value="DHHC"/>
    <property type="match status" value="1"/>
</dbReference>
<evidence type="ECO:0000259" key="10">
    <source>
        <dbReference type="Pfam" id="PF01529"/>
    </source>
</evidence>
<dbReference type="InterPro" id="IPR002110">
    <property type="entry name" value="Ankyrin_rpt"/>
</dbReference>
<gene>
    <name evidence="11" type="ORF">M0813_14125</name>
</gene>
<evidence type="ECO:0000256" key="1">
    <source>
        <dbReference type="ARBA" id="ARBA00004141"/>
    </source>
</evidence>
<evidence type="ECO:0000256" key="2">
    <source>
        <dbReference type="ARBA" id="ARBA00022692"/>
    </source>
</evidence>
<dbReference type="InterPro" id="IPR036770">
    <property type="entry name" value="Ankyrin_rpt-contain_sf"/>
</dbReference>
<evidence type="ECO:0000256" key="7">
    <source>
        <dbReference type="PROSITE-ProRule" id="PRU00023"/>
    </source>
</evidence>
<organism evidence="11 12">
    <name type="scientific">Anaeramoeba flamelloides</name>
    <dbReference type="NCBI Taxonomy" id="1746091"/>
    <lineage>
        <taxon>Eukaryota</taxon>
        <taxon>Metamonada</taxon>
        <taxon>Anaeramoebidae</taxon>
        <taxon>Anaeramoeba</taxon>
    </lineage>
</organism>
<reference evidence="11" key="1">
    <citation type="submission" date="2022-08" db="EMBL/GenBank/DDBJ databases">
        <title>Novel sulfate-reducing endosymbionts in the free-living metamonad Anaeramoeba.</title>
        <authorList>
            <person name="Jerlstrom-Hultqvist J."/>
            <person name="Cepicka I."/>
            <person name="Gallot-Lavallee L."/>
            <person name="Salas-Leiva D."/>
            <person name="Curtis B.A."/>
            <person name="Zahonova K."/>
            <person name="Pipaliya S."/>
            <person name="Dacks J."/>
            <person name="Roger A.J."/>
        </authorList>
    </citation>
    <scope>NUCLEOTIDE SEQUENCE</scope>
    <source>
        <strain evidence="11">Schooner1</strain>
    </source>
</reference>
<keyword evidence="2 8" id="KW-0812">Transmembrane</keyword>
<feature type="repeat" description="ANK" evidence="7">
    <location>
        <begin position="31"/>
        <end position="60"/>
    </location>
</feature>
<keyword evidence="5 7" id="KW-0040">ANK repeat</keyword>
<feature type="compositionally biased region" description="Basic and acidic residues" evidence="9">
    <location>
        <begin position="147"/>
        <end position="160"/>
    </location>
</feature>
<feature type="domain" description="Palmitoyltransferase DHHC" evidence="10">
    <location>
        <begin position="467"/>
        <end position="599"/>
    </location>
</feature>
<keyword evidence="8" id="KW-0012">Acyltransferase</keyword>
<feature type="transmembrane region" description="Helical" evidence="8">
    <location>
        <begin position="512"/>
        <end position="537"/>
    </location>
</feature>
<feature type="transmembrane region" description="Helical" evidence="8">
    <location>
        <begin position="557"/>
        <end position="576"/>
    </location>
</feature>
<dbReference type="PROSITE" id="PS50297">
    <property type="entry name" value="ANK_REP_REGION"/>
    <property type="match status" value="2"/>
</dbReference>
<comment type="catalytic activity">
    <reaction evidence="8">
        <text>L-cysteinyl-[protein] + hexadecanoyl-CoA = S-hexadecanoyl-L-cysteinyl-[protein] + CoA</text>
        <dbReference type="Rhea" id="RHEA:36683"/>
        <dbReference type="Rhea" id="RHEA-COMP:10131"/>
        <dbReference type="Rhea" id="RHEA-COMP:11032"/>
        <dbReference type="ChEBI" id="CHEBI:29950"/>
        <dbReference type="ChEBI" id="CHEBI:57287"/>
        <dbReference type="ChEBI" id="CHEBI:57379"/>
        <dbReference type="ChEBI" id="CHEBI:74151"/>
        <dbReference type="EC" id="2.3.1.225"/>
    </reaction>
</comment>
<sequence>MLIYYTGQCDLENMKELIENKGANVNAFDDEGYSPLHLCCLNDPTTAILRYLLSVGVDVNQAVPETGDTALHLLSQKGDLEKISILLEHLADPFAANNDGYLPQHIAAKNGQTLVIHYFLKYLFETNRENQLANQKSLDFLNLKEKEEKEENKQKDKKEDENSDEEEKEKEKEKVKEKEEEEEEEEEIEKGIEKRIKKTQKQIQHQEQESKIIDYINPTTGESMIHLASENGHLQTIIYLLSEQGKLDLQTKKKETALHLGIKSTNEKIVNELIIRGADLSICNGSSQNAIDLLSENEMAKSLMVAEKCVSKYGDRGLVPSPEITSLIKNRNKWINFYFFAPMLLYLFIGWSIRSMIFKYSIPLTLVSLVIFNFKASFPLPLFRYSHSPVLAGSVFSLITFTFLTSVFQITPMIGFRNSKLLFFIYYCAAATVIISYLLSRYSNPGWIGSKPCNLQQLIEHSRNGMKSENWCSTCRIRKPLRSKHDRYSNKCVSYFDHFCSYTGNAVGQNNYIYLFIFTLFSLISSAMYVILSIIYWKNYIYPRYKLTLDSFQFLLIRKQIFIFLLFIQHLFLLYFEIRMLKDRYQHVTKNLTLNESKNAKRLSYFKFNEHFANPFDLGNLQNWKQYFYLSNKINWYNIMKLSDIPKESINPHLREHIESHNL</sequence>
<feature type="compositionally biased region" description="Acidic residues" evidence="9">
    <location>
        <begin position="179"/>
        <end position="188"/>
    </location>
</feature>
<dbReference type="Gene3D" id="1.25.40.20">
    <property type="entry name" value="Ankyrin repeat-containing domain"/>
    <property type="match status" value="2"/>
</dbReference>
<feature type="region of interest" description="Disordered" evidence="9">
    <location>
        <begin position="147"/>
        <end position="189"/>
    </location>
</feature>
<evidence type="ECO:0000313" key="11">
    <source>
        <dbReference type="EMBL" id="KAJ6252448.1"/>
    </source>
</evidence>
<feature type="transmembrane region" description="Helical" evidence="8">
    <location>
        <begin position="360"/>
        <end position="378"/>
    </location>
</feature>
<dbReference type="PANTHER" id="PTHR24161">
    <property type="entry name" value="ANK_REP_REGION DOMAIN-CONTAINING PROTEIN-RELATED"/>
    <property type="match status" value="1"/>
</dbReference>
<evidence type="ECO:0000256" key="4">
    <source>
        <dbReference type="ARBA" id="ARBA00022989"/>
    </source>
</evidence>
<name>A0ABQ8Z6N2_9EUKA</name>
<proteinExistence type="inferred from homology"/>
<feature type="repeat" description="ANK" evidence="7">
    <location>
        <begin position="220"/>
        <end position="252"/>
    </location>
</feature>
<dbReference type="Proteomes" id="UP001150062">
    <property type="component" value="Unassembled WGS sequence"/>
</dbReference>
<dbReference type="SMART" id="SM00248">
    <property type="entry name" value="ANK"/>
    <property type="match status" value="5"/>
</dbReference>
<evidence type="ECO:0000256" key="6">
    <source>
        <dbReference type="ARBA" id="ARBA00023136"/>
    </source>
</evidence>
<protein>
    <recommendedName>
        <fullName evidence="8">Palmitoyltransferase</fullName>
        <ecNumber evidence="8">2.3.1.225</ecNumber>
    </recommendedName>
</protein>
<comment type="domain">
    <text evidence="8">The DHHC domain is required for palmitoyltransferase activity.</text>
</comment>
<dbReference type="PANTHER" id="PTHR24161:SF85">
    <property type="entry name" value="PALMITOYLTRANSFERASE HIP14"/>
    <property type="match status" value="1"/>
</dbReference>
<dbReference type="EMBL" id="JAOAOG010000044">
    <property type="protein sequence ID" value="KAJ6252448.1"/>
    <property type="molecule type" value="Genomic_DNA"/>
</dbReference>
<dbReference type="InterPro" id="IPR001594">
    <property type="entry name" value="Palmitoyltrfase_DHHC"/>
</dbReference>
<evidence type="ECO:0000313" key="12">
    <source>
        <dbReference type="Proteomes" id="UP001150062"/>
    </source>
</evidence>
<accession>A0ABQ8Z6N2</accession>
<evidence type="ECO:0000256" key="8">
    <source>
        <dbReference type="RuleBase" id="RU079119"/>
    </source>
</evidence>
<keyword evidence="4 8" id="KW-1133">Transmembrane helix</keyword>
<evidence type="ECO:0000256" key="5">
    <source>
        <dbReference type="ARBA" id="ARBA00023043"/>
    </source>
</evidence>
<feature type="repeat" description="ANK" evidence="7">
    <location>
        <begin position="66"/>
        <end position="98"/>
    </location>
</feature>
<keyword evidence="6 8" id="KW-0472">Membrane</keyword>
<evidence type="ECO:0000256" key="3">
    <source>
        <dbReference type="ARBA" id="ARBA00022737"/>
    </source>
</evidence>
<keyword evidence="8" id="KW-0808">Transferase</keyword>
<comment type="caution">
    <text evidence="11">The sequence shown here is derived from an EMBL/GenBank/DDBJ whole genome shotgun (WGS) entry which is preliminary data.</text>
</comment>
<comment type="subcellular location">
    <subcellularLocation>
        <location evidence="1">Membrane</location>
        <topology evidence="1">Multi-pass membrane protein</topology>
    </subcellularLocation>
</comment>
<dbReference type="PROSITE" id="PS50088">
    <property type="entry name" value="ANK_REPEAT"/>
    <property type="match status" value="4"/>
</dbReference>
<keyword evidence="12" id="KW-1185">Reference proteome</keyword>
<feature type="compositionally biased region" description="Basic and acidic residues" evidence="9">
    <location>
        <begin position="169"/>
        <end position="178"/>
    </location>
</feature>
<feature type="repeat" description="ANK" evidence="7">
    <location>
        <begin position="253"/>
        <end position="285"/>
    </location>
</feature>